<evidence type="ECO:0000313" key="3">
    <source>
        <dbReference type="EMBL" id="MBT1443593.1"/>
    </source>
</evidence>
<accession>A0ABS5V3G0</accession>
<protein>
    <submittedName>
        <fullName evidence="3">SufE family protein</fullName>
    </submittedName>
</protein>
<proteinExistence type="inferred from homology"/>
<organism evidence="3 4">
    <name type="scientific">Shewanella jiangmenensis</name>
    <dbReference type="NCBI Taxonomy" id="2837387"/>
    <lineage>
        <taxon>Bacteria</taxon>
        <taxon>Pseudomonadati</taxon>
        <taxon>Pseudomonadota</taxon>
        <taxon>Gammaproteobacteria</taxon>
        <taxon>Alteromonadales</taxon>
        <taxon>Shewanellaceae</taxon>
        <taxon>Shewanella</taxon>
    </lineage>
</organism>
<dbReference type="RefSeq" id="WP_214505768.1">
    <property type="nucleotide sequence ID" value="NZ_JAHEPS010000001.1"/>
</dbReference>
<dbReference type="SUPFAM" id="SSF82649">
    <property type="entry name" value="SufE/NifU"/>
    <property type="match status" value="1"/>
</dbReference>
<evidence type="ECO:0000256" key="1">
    <source>
        <dbReference type="ARBA" id="ARBA00010282"/>
    </source>
</evidence>
<keyword evidence="4" id="KW-1185">Reference proteome</keyword>
<evidence type="ECO:0000313" key="4">
    <source>
        <dbReference type="Proteomes" id="UP001195903"/>
    </source>
</evidence>
<dbReference type="Gene3D" id="3.90.1010.10">
    <property type="match status" value="1"/>
</dbReference>
<feature type="domain" description="Fe-S metabolism associated" evidence="2">
    <location>
        <begin position="33"/>
        <end position="154"/>
    </location>
</feature>
<dbReference type="Proteomes" id="UP001195903">
    <property type="component" value="Unassembled WGS sequence"/>
</dbReference>
<dbReference type="Pfam" id="PF02657">
    <property type="entry name" value="SufE"/>
    <property type="match status" value="1"/>
</dbReference>
<comment type="similarity">
    <text evidence="1">Belongs to the SufE family.</text>
</comment>
<name>A0ABS5V3G0_9GAMM</name>
<evidence type="ECO:0000259" key="2">
    <source>
        <dbReference type="Pfam" id="PF02657"/>
    </source>
</evidence>
<sequence>MSDIKPESQPQASDFAARHSASQDALRALGMQVESAPNWQEKYRALMLGGKALMPLPDQWQQDAARVRGCESAAWLYHHSLGADDNKRHYFIAASDARIVNGLIALLLGQLSGQTTEHICTFDIEAYFRSIGLEGQLSPSRTNGLYALAQAIKAFATQDPH</sequence>
<gene>
    <name evidence="3" type="ORF">KJI95_03530</name>
</gene>
<dbReference type="EMBL" id="JAHEPS010000001">
    <property type="protein sequence ID" value="MBT1443593.1"/>
    <property type="molecule type" value="Genomic_DNA"/>
</dbReference>
<dbReference type="PANTHER" id="PTHR43597">
    <property type="entry name" value="SULFUR ACCEPTOR PROTEIN CSDE"/>
    <property type="match status" value="1"/>
</dbReference>
<reference evidence="3 4" key="1">
    <citation type="submission" date="2021-05" db="EMBL/GenBank/DDBJ databases">
        <title>Shewanella sp. JM162201.</title>
        <authorList>
            <person name="Xu S."/>
            <person name="Li A."/>
        </authorList>
    </citation>
    <scope>NUCLEOTIDE SEQUENCE [LARGE SCALE GENOMIC DNA]</scope>
    <source>
        <strain evidence="3 4">JM162201</strain>
    </source>
</reference>
<dbReference type="PANTHER" id="PTHR43597:SF5">
    <property type="entry name" value="SUFE-LIKE PROTEIN 2, CHLOROPLASTIC"/>
    <property type="match status" value="1"/>
</dbReference>
<comment type="caution">
    <text evidence="3">The sequence shown here is derived from an EMBL/GenBank/DDBJ whole genome shotgun (WGS) entry which is preliminary data.</text>
</comment>
<dbReference type="InterPro" id="IPR003808">
    <property type="entry name" value="Fe-S_metab-assoc_dom"/>
</dbReference>